<keyword evidence="1" id="KW-0812">Transmembrane</keyword>
<gene>
    <name evidence="2" type="ORF">FA15DRAFT_666112</name>
</gene>
<protein>
    <submittedName>
        <fullName evidence="2">Uncharacterized protein</fullName>
    </submittedName>
</protein>
<sequence>MPAIFPRQDHKSSASIPELLFTISVFLLLALTVGFILYKSIQRFRCRNQASREWTSTRSWDLSPLRPRARLEPAIVGVWMSNDVDPKFIHRIPYTESIQASLSRLVDQEGYIYVIAEPIGNFGDEKLDLHVQPAGPVAAG</sequence>
<evidence type="ECO:0000313" key="2">
    <source>
        <dbReference type="EMBL" id="TFK27657.1"/>
    </source>
</evidence>
<dbReference type="OrthoDB" id="3062641at2759"/>
<dbReference type="EMBL" id="ML210162">
    <property type="protein sequence ID" value="TFK27657.1"/>
    <property type="molecule type" value="Genomic_DNA"/>
</dbReference>
<evidence type="ECO:0000313" key="3">
    <source>
        <dbReference type="Proteomes" id="UP000307440"/>
    </source>
</evidence>
<name>A0A5C3L4D7_COPMA</name>
<organism evidence="2 3">
    <name type="scientific">Coprinopsis marcescibilis</name>
    <name type="common">Agaric fungus</name>
    <name type="synonym">Psathyrella marcescibilis</name>
    <dbReference type="NCBI Taxonomy" id="230819"/>
    <lineage>
        <taxon>Eukaryota</taxon>
        <taxon>Fungi</taxon>
        <taxon>Dikarya</taxon>
        <taxon>Basidiomycota</taxon>
        <taxon>Agaricomycotina</taxon>
        <taxon>Agaricomycetes</taxon>
        <taxon>Agaricomycetidae</taxon>
        <taxon>Agaricales</taxon>
        <taxon>Agaricineae</taxon>
        <taxon>Psathyrellaceae</taxon>
        <taxon>Coprinopsis</taxon>
    </lineage>
</organism>
<evidence type="ECO:0000256" key="1">
    <source>
        <dbReference type="SAM" id="Phobius"/>
    </source>
</evidence>
<keyword evidence="1" id="KW-0472">Membrane</keyword>
<keyword evidence="3" id="KW-1185">Reference proteome</keyword>
<keyword evidence="1" id="KW-1133">Transmembrane helix</keyword>
<dbReference type="AlphaFoldDB" id="A0A5C3L4D7"/>
<reference evidence="2 3" key="1">
    <citation type="journal article" date="2019" name="Nat. Ecol. Evol.">
        <title>Megaphylogeny resolves global patterns of mushroom evolution.</title>
        <authorList>
            <person name="Varga T."/>
            <person name="Krizsan K."/>
            <person name="Foldi C."/>
            <person name="Dima B."/>
            <person name="Sanchez-Garcia M."/>
            <person name="Sanchez-Ramirez S."/>
            <person name="Szollosi G.J."/>
            <person name="Szarkandi J.G."/>
            <person name="Papp V."/>
            <person name="Albert L."/>
            <person name="Andreopoulos W."/>
            <person name="Angelini C."/>
            <person name="Antonin V."/>
            <person name="Barry K.W."/>
            <person name="Bougher N.L."/>
            <person name="Buchanan P."/>
            <person name="Buyck B."/>
            <person name="Bense V."/>
            <person name="Catcheside P."/>
            <person name="Chovatia M."/>
            <person name="Cooper J."/>
            <person name="Damon W."/>
            <person name="Desjardin D."/>
            <person name="Finy P."/>
            <person name="Geml J."/>
            <person name="Haridas S."/>
            <person name="Hughes K."/>
            <person name="Justo A."/>
            <person name="Karasinski D."/>
            <person name="Kautmanova I."/>
            <person name="Kiss B."/>
            <person name="Kocsube S."/>
            <person name="Kotiranta H."/>
            <person name="LaButti K.M."/>
            <person name="Lechner B.E."/>
            <person name="Liimatainen K."/>
            <person name="Lipzen A."/>
            <person name="Lukacs Z."/>
            <person name="Mihaltcheva S."/>
            <person name="Morgado L.N."/>
            <person name="Niskanen T."/>
            <person name="Noordeloos M.E."/>
            <person name="Ohm R.A."/>
            <person name="Ortiz-Santana B."/>
            <person name="Ovrebo C."/>
            <person name="Racz N."/>
            <person name="Riley R."/>
            <person name="Savchenko A."/>
            <person name="Shiryaev A."/>
            <person name="Soop K."/>
            <person name="Spirin V."/>
            <person name="Szebenyi C."/>
            <person name="Tomsovsky M."/>
            <person name="Tulloss R.E."/>
            <person name="Uehling J."/>
            <person name="Grigoriev I.V."/>
            <person name="Vagvolgyi C."/>
            <person name="Papp T."/>
            <person name="Martin F.M."/>
            <person name="Miettinen O."/>
            <person name="Hibbett D.S."/>
            <person name="Nagy L.G."/>
        </authorList>
    </citation>
    <scope>NUCLEOTIDE SEQUENCE [LARGE SCALE GENOMIC DNA]</scope>
    <source>
        <strain evidence="2 3">CBS 121175</strain>
    </source>
</reference>
<dbReference type="Proteomes" id="UP000307440">
    <property type="component" value="Unassembled WGS sequence"/>
</dbReference>
<proteinExistence type="predicted"/>
<feature type="transmembrane region" description="Helical" evidence="1">
    <location>
        <begin position="20"/>
        <end position="38"/>
    </location>
</feature>
<accession>A0A5C3L4D7</accession>